<dbReference type="Proteomes" id="UP000217790">
    <property type="component" value="Unassembled WGS sequence"/>
</dbReference>
<dbReference type="SMART" id="SM00028">
    <property type="entry name" value="TPR"/>
    <property type="match status" value="5"/>
</dbReference>
<dbReference type="Gene3D" id="1.25.40.10">
    <property type="entry name" value="Tetratricopeptide repeat domain"/>
    <property type="match status" value="2"/>
</dbReference>
<sequence>MHKDWLLIFDNADDPKVDLSNYIPQCDHGNVIITSCLTEVHQMASPGFHLNFSDLEKSEAVNLLLKHAHEDLSNDNQQLAAGIVDALGCQALAVATAGAYITSNATCTLSNYLSLFKRKCKQLLHYKMKSLDGYQKTVFSAFQLSFDQLSSPTKLFIQICAFFHHTAIPVELFYRAAAFTGDDIEPGEEEHPAVKELKDFLLLFTPNGSWDDTIDELSRLSLTMYDASAKALSFHSILHICVQETIIDKDRVNHMTQLLLARATPNGITDADYQFRWLLISHAECIHQNNHSTFLIYDCLGRIFNDAGLWIKVESIRKRALMYCEHHFGKHHLNTLTSMSNLASTYRDLGQLDKAEVLDKETFKLRKEEVLGEYHPDTLRSMSNLASTYWNLGQLDKAEVLEKETFKLHKKVLGEHHPNTLRSMNNLASIYRDLGQLDKAEVLDKETLKLRKKVLREHHPDTLTSMSNLASTYWNLGQLDKAEVLDKEILKLRKKVLGEHHPDTLTSMNNLALTYRDLGQLDKAEVLDKEILKLHKKVLGEHHSDTLISISNLHI</sequence>
<name>A0A2H3CKD4_ARMGA</name>
<dbReference type="InterPro" id="IPR011990">
    <property type="entry name" value="TPR-like_helical_dom_sf"/>
</dbReference>
<evidence type="ECO:0000313" key="2">
    <source>
        <dbReference type="Proteomes" id="UP000217790"/>
    </source>
</evidence>
<dbReference type="PANTHER" id="PTHR46082">
    <property type="entry name" value="ATP/GTP-BINDING PROTEIN-RELATED"/>
    <property type="match status" value="1"/>
</dbReference>
<dbReference type="Pfam" id="PF13181">
    <property type="entry name" value="TPR_8"/>
    <property type="match status" value="1"/>
</dbReference>
<dbReference type="EMBL" id="KZ293765">
    <property type="protein sequence ID" value="PBK79652.1"/>
    <property type="molecule type" value="Genomic_DNA"/>
</dbReference>
<dbReference type="Pfam" id="PF13424">
    <property type="entry name" value="TPR_12"/>
    <property type="match status" value="1"/>
</dbReference>
<dbReference type="InParanoid" id="A0A2H3CKD4"/>
<dbReference type="AlphaFoldDB" id="A0A2H3CKD4"/>
<keyword evidence="2" id="KW-1185">Reference proteome</keyword>
<dbReference type="STRING" id="47427.A0A2H3CKD4"/>
<accession>A0A2H3CKD4</accession>
<dbReference type="SUPFAM" id="SSF52540">
    <property type="entry name" value="P-loop containing nucleoside triphosphate hydrolases"/>
    <property type="match status" value="1"/>
</dbReference>
<dbReference type="Pfam" id="PF13374">
    <property type="entry name" value="TPR_10"/>
    <property type="match status" value="2"/>
</dbReference>
<dbReference type="InterPro" id="IPR027417">
    <property type="entry name" value="P-loop_NTPase"/>
</dbReference>
<dbReference type="InterPro" id="IPR019734">
    <property type="entry name" value="TPR_rpt"/>
</dbReference>
<evidence type="ECO:0000313" key="1">
    <source>
        <dbReference type="EMBL" id="PBK79652.1"/>
    </source>
</evidence>
<dbReference type="OrthoDB" id="1658288at2759"/>
<protein>
    <submittedName>
        <fullName evidence="1">TPR-like protein</fullName>
    </submittedName>
</protein>
<reference evidence="2" key="1">
    <citation type="journal article" date="2017" name="Nat. Ecol. Evol.">
        <title>Genome expansion and lineage-specific genetic innovations in the forest pathogenic fungi Armillaria.</title>
        <authorList>
            <person name="Sipos G."/>
            <person name="Prasanna A.N."/>
            <person name="Walter M.C."/>
            <person name="O'Connor E."/>
            <person name="Balint B."/>
            <person name="Krizsan K."/>
            <person name="Kiss B."/>
            <person name="Hess J."/>
            <person name="Varga T."/>
            <person name="Slot J."/>
            <person name="Riley R."/>
            <person name="Boka B."/>
            <person name="Rigling D."/>
            <person name="Barry K."/>
            <person name="Lee J."/>
            <person name="Mihaltcheva S."/>
            <person name="LaButti K."/>
            <person name="Lipzen A."/>
            <person name="Waldron R."/>
            <person name="Moloney N.M."/>
            <person name="Sperisen C."/>
            <person name="Kredics L."/>
            <person name="Vagvoelgyi C."/>
            <person name="Patrignani A."/>
            <person name="Fitzpatrick D."/>
            <person name="Nagy I."/>
            <person name="Doyle S."/>
            <person name="Anderson J.B."/>
            <person name="Grigoriev I.V."/>
            <person name="Gueldener U."/>
            <person name="Muensterkoetter M."/>
            <person name="Nagy L.G."/>
        </authorList>
    </citation>
    <scope>NUCLEOTIDE SEQUENCE [LARGE SCALE GENOMIC DNA]</scope>
    <source>
        <strain evidence="2">Ar21-2</strain>
    </source>
</reference>
<dbReference type="InterPro" id="IPR053137">
    <property type="entry name" value="NLR-like"/>
</dbReference>
<dbReference type="SUPFAM" id="SSF48452">
    <property type="entry name" value="TPR-like"/>
    <property type="match status" value="2"/>
</dbReference>
<gene>
    <name evidence="1" type="ORF">ARMGADRAFT_950608</name>
</gene>
<dbReference type="OMA" id="WSISIKR"/>
<organism evidence="1 2">
    <name type="scientific">Armillaria gallica</name>
    <name type="common">Bulbous honey fungus</name>
    <name type="synonym">Armillaria bulbosa</name>
    <dbReference type="NCBI Taxonomy" id="47427"/>
    <lineage>
        <taxon>Eukaryota</taxon>
        <taxon>Fungi</taxon>
        <taxon>Dikarya</taxon>
        <taxon>Basidiomycota</taxon>
        <taxon>Agaricomycotina</taxon>
        <taxon>Agaricomycetes</taxon>
        <taxon>Agaricomycetidae</taxon>
        <taxon>Agaricales</taxon>
        <taxon>Marasmiineae</taxon>
        <taxon>Physalacriaceae</taxon>
        <taxon>Armillaria</taxon>
    </lineage>
</organism>
<dbReference type="PANTHER" id="PTHR46082:SF11">
    <property type="entry name" value="AAA+ ATPASE DOMAIN-CONTAINING PROTEIN-RELATED"/>
    <property type="match status" value="1"/>
</dbReference>
<proteinExistence type="predicted"/>